<sequence length="88" mass="10497">MRMIDKEELLERLDLFICEYDRMDQEEAIEAIRTVIKAVKMMPETRHSKWVRTKNLIISYKCSICGYETEVAQMRYCPNCGARMENVK</sequence>
<dbReference type="SUPFAM" id="SSF57802">
    <property type="entry name" value="Rubredoxin-like"/>
    <property type="match status" value="1"/>
</dbReference>
<evidence type="ECO:0000313" key="1">
    <source>
        <dbReference type="EMBL" id="DAD72079.1"/>
    </source>
</evidence>
<dbReference type="EMBL" id="BK015893">
    <property type="protein sequence ID" value="DAD72079.1"/>
    <property type="molecule type" value="Genomic_DNA"/>
</dbReference>
<reference evidence="1" key="1">
    <citation type="journal article" date="2021" name="Proc. Natl. Acad. Sci. U.S.A.">
        <title>A Catalog of Tens of Thousands of Viruses from Human Metagenomes Reveals Hidden Associations with Chronic Diseases.</title>
        <authorList>
            <person name="Tisza M.J."/>
            <person name="Buck C.B."/>
        </authorList>
    </citation>
    <scope>NUCLEOTIDE SEQUENCE</scope>
    <source>
        <strain evidence="1">CtVFv13</strain>
    </source>
</reference>
<protein>
    <submittedName>
        <fullName evidence="1">Hydrogenase/urease nickel incorporation protein</fullName>
    </submittedName>
</protein>
<accession>A0A8S5LQF0</accession>
<organism evidence="1">
    <name type="scientific">Siphoviridae sp. ctVFv13</name>
    <dbReference type="NCBI Taxonomy" id="2827576"/>
    <lineage>
        <taxon>Viruses</taxon>
        <taxon>Duplodnaviria</taxon>
        <taxon>Heunggongvirae</taxon>
        <taxon>Uroviricota</taxon>
        <taxon>Caudoviricetes</taxon>
    </lineage>
</organism>
<name>A0A8S5LQF0_9CAUD</name>
<proteinExistence type="predicted"/>